<keyword evidence="2" id="KW-1185">Reference proteome</keyword>
<accession>A0AAV0N249</accession>
<proteinExistence type="predicted"/>
<evidence type="ECO:0000313" key="2">
    <source>
        <dbReference type="Proteomes" id="UP001154282"/>
    </source>
</evidence>
<evidence type="ECO:0000313" key="1">
    <source>
        <dbReference type="EMBL" id="CAI0452701.1"/>
    </source>
</evidence>
<feature type="non-terminal residue" evidence="1">
    <location>
        <position position="1"/>
    </location>
</feature>
<comment type="caution">
    <text evidence="1">The sequence shown here is derived from an EMBL/GenBank/DDBJ whole genome shotgun (WGS) entry which is preliminary data.</text>
</comment>
<protein>
    <submittedName>
        <fullName evidence="1">Uncharacterized protein</fullName>
    </submittedName>
</protein>
<sequence>QPICLSSLSTEDRKLNELVAAEATTSAATKQQSDDRVAEAVGLLAQLVSDDECRTAPYRR</sequence>
<dbReference type="EMBL" id="CAMGYJ010000007">
    <property type="protein sequence ID" value="CAI0452701.1"/>
    <property type="molecule type" value="Genomic_DNA"/>
</dbReference>
<dbReference type="Proteomes" id="UP001154282">
    <property type="component" value="Unassembled WGS sequence"/>
</dbReference>
<dbReference type="AlphaFoldDB" id="A0AAV0N249"/>
<reference evidence="1" key="1">
    <citation type="submission" date="2022-08" db="EMBL/GenBank/DDBJ databases">
        <authorList>
            <person name="Gutierrez-Valencia J."/>
        </authorList>
    </citation>
    <scope>NUCLEOTIDE SEQUENCE</scope>
</reference>
<organism evidence="1 2">
    <name type="scientific">Linum tenue</name>
    <dbReference type="NCBI Taxonomy" id="586396"/>
    <lineage>
        <taxon>Eukaryota</taxon>
        <taxon>Viridiplantae</taxon>
        <taxon>Streptophyta</taxon>
        <taxon>Embryophyta</taxon>
        <taxon>Tracheophyta</taxon>
        <taxon>Spermatophyta</taxon>
        <taxon>Magnoliopsida</taxon>
        <taxon>eudicotyledons</taxon>
        <taxon>Gunneridae</taxon>
        <taxon>Pentapetalae</taxon>
        <taxon>rosids</taxon>
        <taxon>fabids</taxon>
        <taxon>Malpighiales</taxon>
        <taxon>Linaceae</taxon>
        <taxon>Linum</taxon>
    </lineage>
</organism>
<name>A0AAV0N249_9ROSI</name>
<gene>
    <name evidence="1" type="ORF">LITE_LOCUS31320</name>
</gene>